<reference evidence="2 3" key="1">
    <citation type="journal article" date="2023" name="Plants (Basel)">
        <title>Bridging the Gap: Combining Genomics and Transcriptomics Approaches to Understand Stylosanthes scabra, an Orphan Legume from the Brazilian Caatinga.</title>
        <authorList>
            <person name="Ferreira-Neto J.R.C."/>
            <person name="da Silva M.D."/>
            <person name="Binneck E."/>
            <person name="de Melo N.F."/>
            <person name="da Silva R.H."/>
            <person name="de Melo A.L.T.M."/>
            <person name="Pandolfi V."/>
            <person name="Bustamante F.O."/>
            <person name="Brasileiro-Vidal A.C."/>
            <person name="Benko-Iseppon A.M."/>
        </authorList>
    </citation>
    <scope>NUCLEOTIDE SEQUENCE [LARGE SCALE GENOMIC DNA]</scope>
    <source>
        <tissue evidence="2">Leaves</tissue>
    </source>
</reference>
<gene>
    <name evidence="2" type="ORF">PIB30_046384</name>
</gene>
<comment type="caution">
    <text evidence="2">The sequence shown here is derived from an EMBL/GenBank/DDBJ whole genome shotgun (WGS) entry which is preliminary data.</text>
</comment>
<accession>A0ABU6QFV5</accession>
<evidence type="ECO:0000256" key="1">
    <source>
        <dbReference type="SAM" id="MobiDB-lite"/>
    </source>
</evidence>
<sequence>MFGLVRLLPEPPLWSGYSCPRRYCPAASFPLPTATKKGGSSKDPAGKPFPVQGEEGAKEDPSADLKKKGRKRKAPGASTEEAALGTDSSWVHKLLLMCISSPR</sequence>
<evidence type="ECO:0000313" key="3">
    <source>
        <dbReference type="Proteomes" id="UP001341840"/>
    </source>
</evidence>
<proteinExistence type="predicted"/>
<dbReference type="EMBL" id="JASCZI010000289">
    <property type="protein sequence ID" value="MED6110829.1"/>
    <property type="molecule type" value="Genomic_DNA"/>
</dbReference>
<keyword evidence="3" id="KW-1185">Reference proteome</keyword>
<name>A0ABU6QFV5_9FABA</name>
<feature type="region of interest" description="Disordered" evidence="1">
    <location>
        <begin position="33"/>
        <end position="84"/>
    </location>
</feature>
<dbReference type="Proteomes" id="UP001341840">
    <property type="component" value="Unassembled WGS sequence"/>
</dbReference>
<protein>
    <submittedName>
        <fullName evidence="2">Uncharacterized protein</fullName>
    </submittedName>
</protein>
<evidence type="ECO:0000313" key="2">
    <source>
        <dbReference type="EMBL" id="MED6110829.1"/>
    </source>
</evidence>
<organism evidence="2 3">
    <name type="scientific">Stylosanthes scabra</name>
    <dbReference type="NCBI Taxonomy" id="79078"/>
    <lineage>
        <taxon>Eukaryota</taxon>
        <taxon>Viridiplantae</taxon>
        <taxon>Streptophyta</taxon>
        <taxon>Embryophyta</taxon>
        <taxon>Tracheophyta</taxon>
        <taxon>Spermatophyta</taxon>
        <taxon>Magnoliopsida</taxon>
        <taxon>eudicotyledons</taxon>
        <taxon>Gunneridae</taxon>
        <taxon>Pentapetalae</taxon>
        <taxon>rosids</taxon>
        <taxon>fabids</taxon>
        <taxon>Fabales</taxon>
        <taxon>Fabaceae</taxon>
        <taxon>Papilionoideae</taxon>
        <taxon>50 kb inversion clade</taxon>
        <taxon>dalbergioids sensu lato</taxon>
        <taxon>Dalbergieae</taxon>
        <taxon>Pterocarpus clade</taxon>
        <taxon>Stylosanthes</taxon>
    </lineage>
</organism>
<feature type="compositionally biased region" description="Basic and acidic residues" evidence="1">
    <location>
        <begin position="55"/>
        <end position="66"/>
    </location>
</feature>